<dbReference type="Proteomes" id="UP000572072">
    <property type="component" value="Unassembled WGS sequence"/>
</dbReference>
<sequence>MDKLTVAGIDISHNSLKAVILKPAKEGYSLLGYKEIVLNDAIVAENHTINHQEIVKTLKEIKKELPLLHRKAAASIPDSAVISKSLQLDSQLEESEVEFAIMQAFSLQSPFPIEELSLDFVPNCDSKGNEVAGFRVFATRKEVVESRKQAIEKAGLTPILLDVHSHSQGAIWQLATERHPEKAQYCLLYVGERNCSISMFTAQGEFFYKEFSSGLEQVINNFQTSLEENASEQEKVERFNHETADRVKRQLQLYSSMNGERDIRGIWLVGEGASTLMLAETLERQLQLDCELLNPFSLFEMKVPKRKRRNVDWQRFVTAAGIAIRAIDWQRGSHVASR</sequence>
<dbReference type="PANTHER" id="PTHR32432:SF3">
    <property type="entry name" value="ETHANOLAMINE UTILIZATION PROTEIN EUTJ"/>
    <property type="match status" value="1"/>
</dbReference>
<dbReference type="AlphaFoldDB" id="A0A7Y3ZE49"/>
<dbReference type="PIRSF" id="PIRSF019169">
    <property type="entry name" value="PilM"/>
    <property type="match status" value="1"/>
</dbReference>
<name>A0A7Y3ZE49_9VIBR</name>
<gene>
    <name evidence="1" type="primary">pilM</name>
    <name evidence="1" type="ORF">F0262_20455</name>
</gene>
<reference evidence="1 2" key="1">
    <citation type="submission" date="2019-08" db="EMBL/GenBank/DDBJ databases">
        <title>Draft genome sequencing and comparative genomics of hatchery-associated Vibrios.</title>
        <authorList>
            <person name="Kehlet-Delgado H."/>
            <person name="Mueller R.S."/>
        </authorList>
    </citation>
    <scope>NUCLEOTIDE SEQUENCE [LARGE SCALE GENOMIC DNA]</scope>
    <source>
        <strain evidence="1 2">00-78-3</strain>
    </source>
</reference>
<protein>
    <submittedName>
        <fullName evidence="1">Type IV pilus assembly protein PilM</fullName>
    </submittedName>
</protein>
<dbReference type="InterPro" id="IPR050696">
    <property type="entry name" value="FtsA/MreB"/>
</dbReference>
<dbReference type="Gene3D" id="3.30.1490.300">
    <property type="match status" value="1"/>
</dbReference>
<dbReference type="Pfam" id="PF11104">
    <property type="entry name" value="PilM_2"/>
    <property type="match status" value="1"/>
</dbReference>
<dbReference type="NCBIfam" id="TIGR01175">
    <property type="entry name" value="pilM"/>
    <property type="match status" value="1"/>
</dbReference>
<proteinExistence type="predicted"/>
<dbReference type="RefSeq" id="WP_038885606.1">
    <property type="nucleotide sequence ID" value="NZ_JBJYJQ010000015.1"/>
</dbReference>
<organism evidence="1 2">
    <name type="scientific">Vibrio rotiferianus</name>
    <dbReference type="NCBI Taxonomy" id="190895"/>
    <lineage>
        <taxon>Bacteria</taxon>
        <taxon>Pseudomonadati</taxon>
        <taxon>Pseudomonadota</taxon>
        <taxon>Gammaproteobacteria</taxon>
        <taxon>Vibrionales</taxon>
        <taxon>Vibrionaceae</taxon>
        <taxon>Vibrio</taxon>
    </lineage>
</organism>
<evidence type="ECO:0000313" key="1">
    <source>
        <dbReference type="EMBL" id="NOH50420.1"/>
    </source>
</evidence>
<dbReference type="CDD" id="cd24049">
    <property type="entry name" value="ASKHA_NBD_PilM"/>
    <property type="match status" value="1"/>
</dbReference>
<accession>A0A7Y3ZE49</accession>
<dbReference type="EMBL" id="VTYN01000029">
    <property type="protein sequence ID" value="NOH50420.1"/>
    <property type="molecule type" value="Genomic_DNA"/>
</dbReference>
<evidence type="ECO:0000313" key="2">
    <source>
        <dbReference type="Proteomes" id="UP000572072"/>
    </source>
</evidence>
<dbReference type="PANTHER" id="PTHR32432">
    <property type="entry name" value="CELL DIVISION PROTEIN FTSA-RELATED"/>
    <property type="match status" value="1"/>
</dbReference>
<comment type="caution">
    <text evidence="1">The sequence shown here is derived from an EMBL/GenBank/DDBJ whole genome shotgun (WGS) entry which is preliminary data.</text>
</comment>
<dbReference type="Gene3D" id="3.30.420.40">
    <property type="match status" value="2"/>
</dbReference>
<dbReference type="InterPro" id="IPR005883">
    <property type="entry name" value="PilM"/>
</dbReference>